<sequence length="98" mass="10181">MTVRDFARRAAVGCALALALAAPSLATAQVTTGPAPALAPGEDRRAVGPTIPSTVYREADGTPYVLRGPNEKQFLGGYNVTWVDQNHVIGPPGFGGFD</sequence>
<gene>
    <name evidence="2" type="ORF">D3273_16780</name>
</gene>
<feature type="chain" id="PRO_5020953311" evidence="1">
    <location>
        <begin position="29"/>
        <end position="98"/>
    </location>
</feature>
<comment type="caution">
    <text evidence="2">The sequence shown here is derived from an EMBL/GenBank/DDBJ whole genome shotgun (WGS) entry which is preliminary data.</text>
</comment>
<reference evidence="2 3" key="2">
    <citation type="submission" date="2019-02" db="EMBL/GenBank/DDBJ databases">
        <title>'Lichenibacterium ramalinii' gen. nov. sp. nov., 'Lichenibacterium minor' gen. nov. sp. nov.</title>
        <authorList>
            <person name="Pankratov T."/>
        </authorList>
    </citation>
    <scope>NUCLEOTIDE SEQUENCE [LARGE SCALE GENOMIC DNA]</scope>
    <source>
        <strain evidence="2 3">RmlP026</strain>
    </source>
</reference>
<keyword evidence="1" id="KW-0732">Signal</keyword>
<name>A0A4Q2U3C8_9HYPH</name>
<dbReference type="AlphaFoldDB" id="A0A4Q2U3C8"/>
<proteinExistence type="predicted"/>
<accession>A0A4Q2U3C8</accession>
<dbReference type="RefSeq" id="WP_129228041.1">
    <property type="nucleotide sequence ID" value="NZ_QYBB01000020.1"/>
</dbReference>
<evidence type="ECO:0000313" key="2">
    <source>
        <dbReference type="EMBL" id="RYC30842.1"/>
    </source>
</evidence>
<evidence type="ECO:0000256" key="1">
    <source>
        <dbReference type="SAM" id="SignalP"/>
    </source>
</evidence>
<dbReference type="EMBL" id="QYBB01000020">
    <property type="protein sequence ID" value="RYC30842.1"/>
    <property type="molecule type" value="Genomic_DNA"/>
</dbReference>
<organism evidence="2 3">
    <name type="scientific">Lichenibacterium minor</name>
    <dbReference type="NCBI Taxonomy" id="2316528"/>
    <lineage>
        <taxon>Bacteria</taxon>
        <taxon>Pseudomonadati</taxon>
        <taxon>Pseudomonadota</taxon>
        <taxon>Alphaproteobacteria</taxon>
        <taxon>Hyphomicrobiales</taxon>
        <taxon>Lichenihabitantaceae</taxon>
        <taxon>Lichenibacterium</taxon>
    </lineage>
</organism>
<reference evidence="2 3" key="1">
    <citation type="submission" date="2018-12" db="EMBL/GenBank/DDBJ databases">
        <authorList>
            <person name="Grouzdev D.S."/>
            <person name="Krutkina M.S."/>
        </authorList>
    </citation>
    <scope>NUCLEOTIDE SEQUENCE [LARGE SCALE GENOMIC DNA]</scope>
    <source>
        <strain evidence="2 3">RmlP026</strain>
    </source>
</reference>
<feature type="signal peptide" evidence="1">
    <location>
        <begin position="1"/>
        <end position="28"/>
    </location>
</feature>
<keyword evidence="3" id="KW-1185">Reference proteome</keyword>
<evidence type="ECO:0000313" key="3">
    <source>
        <dbReference type="Proteomes" id="UP000290759"/>
    </source>
</evidence>
<protein>
    <submittedName>
        <fullName evidence="2">Uncharacterized protein</fullName>
    </submittedName>
</protein>
<dbReference type="Proteomes" id="UP000290759">
    <property type="component" value="Unassembled WGS sequence"/>
</dbReference>